<dbReference type="Pfam" id="PF14907">
    <property type="entry name" value="NTP_transf_5"/>
    <property type="match status" value="1"/>
</dbReference>
<gene>
    <name evidence="1" type="ORF">BCF44_102271</name>
</gene>
<evidence type="ECO:0000313" key="2">
    <source>
        <dbReference type="Proteomes" id="UP000256269"/>
    </source>
</evidence>
<dbReference type="InterPro" id="IPR043519">
    <property type="entry name" value="NT_sf"/>
</dbReference>
<name>A0A3E0I5P2_9PSEU</name>
<keyword evidence="2" id="KW-1185">Reference proteome</keyword>
<organism evidence="1 2">
    <name type="scientific">Kutzneria buriramensis</name>
    <dbReference type="NCBI Taxonomy" id="1045776"/>
    <lineage>
        <taxon>Bacteria</taxon>
        <taxon>Bacillati</taxon>
        <taxon>Actinomycetota</taxon>
        <taxon>Actinomycetes</taxon>
        <taxon>Pseudonocardiales</taxon>
        <taxon>Pseudonocardiaceae</taxon>
        <taxon>Kutzneria</taxon>
    </lineage>
</organism>
<dbReference type="Gene3D" id="3.30.460.40">
    <property type="match status" value="1"/>
</dbReference>
<dbReference type="Proteomes" id="UP000256269">
    <property type="component" value="Unassembled WGS sequence"/>
</dbReference>
<accession>A0A3E0I5P2</accession>
<dbReference type="SUPFAM" id="SSF81301">
    <property type="entry name" value="Nucleotidyltransferase"/>
    <property type="match status" value="1"/>
</dbReference>
<sequence>MEQTELLRSLAKVANTLIAADVPFALTGGCAVYARGGPPTTHDVDVLVREEDVPRAVSALVAYGMRAADTPLTWLAKVYDGDRLIDLLHHPNQQPVTDTVLKRAEWMRVGPAEMPVATATDLLVDKLLVFGPHRCDFTEVLPIARALREQVDWQEVRDRTAESPYAEAFLLLLRRLDIEEVVP</sequence>
<proteinExistence type="predicted"/>
<keyword evidence="1" id="KW-0808">Transferase</keyword>
<protein>
    <submittedName>
        <fullName evidence="1">Putative nucleotidyltransferase</fullName>
    </submittedName>
</protein>
<reference evidence="1 2" key="1">
    <citation type="submission" date="2018-08" db="EMBL/GenBank/DDBJ databases">
        <title>Genomic Encyclopedia of Archaeal and Bacterial Type Strains, Phase II (KMG-II): from individual species to whole genera.</title>
        <authorList>
            <person name="Goeker M."/>
        </authorList>
    </citation>
    <scope>NUCLEOTIDE SEQUENCE [LARGE SCALE GENOMIC DNA]</scope>
    <source>
        <strain evidence="1 2">DSM 45791</strain>
    </source>
</reference>
<dbReference type="RefSeq" id="WP_170217362.1">
    <property type="nucleotide sequence ID" value="NZ_CP144375.1"/>
</dbReference>
<dbReference type="InterPro" id="IPR039498">
    <property type="entry name" value="NTP_transf_5"/>
</dbReference>
<dbReference type="EMBL" id="QUNO01000002">
    <property type="protein sequence ID" value="REH54039.1"/>
    <property type="molecule type" value="Genomic_DNA"/>
</dbReference>
<comment type="caution">
    <text evidence="1">The sequence shown here is derived from an EMBL/GenBank/DDBJ whole genome shotgun (WGS) entry which is preliminary data.</text>
</comment>
<dbReference type="GO" id="GO:0016740">
    <property type="term" value="F:transferase activity"/>
    <property type="evidence" value="ECO:0007669"/>
    <property type="project" value="UniProtKB-KW"/>
</dbReference>
<evidence type="ECO:0000313" key="1">
    <source>
        <dbReference type="EMBL" id="REH54039.1"/>
    </source>
</evidence>
<dbReference type="AlphaFoldDB" id="A0A3E0I5P2"/>